<organism evidence="4 5">
    <name type="scientific">Pseudonocardia asaccharolytica DSM 44247 = NBRC 16224</name>
    <dbReference type="NCBI Taxonomy" id="1123024"/>
    <lineage>
        <taxon>Bacteria</taxon>
        <taxon>Bacillati</taxon>
        <taxon>Actinomycetota</taxon>
        <taxon>Actinomycetes</taxon>
        <taxon>Pseudonocardiales</taxon>
        <taxon>Pseudonocardiaceae</taxon>
        <taxon>Pseudonocardia</taxon>
    </lineage>
</organism>
<evidence type="ECO:0000313" key="4">
    <source>
        <dbReference type="EMBL" id="GEL20959.1"/>
    </source>
</evidence>
<name>A0A511D826_9PSEU</name>
<dbReference type="RefSeq" id="WP_051233352.1">
    <property type="nucleotide sequence ID" value="NZ_AUII01000027.1"/>
</dbReference>
<dbReference type="CDD" id="cd00413">
    <property type="entry name" value="Glyco_hydrolase_16"/>
    <property type="match status" value="1"/>
</dbReference>
<dbReference type="EMBL" id="BJVI01000120">
    <property type="protein sequence ID" value="GEL20959.1"/>
    <property type="molecule type" value="Genomic_DNA"/>
</dbReference>
<dbReference type="Pfam" id="PF00722">
    <property type="entry name" value="Glyco_hydro_16"/>
    <property type="match status" value="1"/>
</dbReference>
<dbReference type="AlphaFoldDB" id="A0A511D826"/>
<dbReference type="PROSITE" id="PS51762">
    <property type="entry name" value="GH16_2"/>
    <property type="match status" value="1"/>
</dbReference>
<evidence type="ECO:0000313" key="5">
    <source>
        <dbReference type="Proteomes" id="UP000321328"/>
    </source>
</evidence>
<dbReference type="GO" id="GO:0004553">
    <property type="term" value="F:hydrolase activity, hydrolyzing O-glycosyl compounds"/>
    <property type="evidence" value="ECO:0007669"/>
    <property type="project" value="InterPro"/>
</dbReference>
<sequence length="254" mass="27571">MPNRVDEFDGTSLSQAWEVYDGPGHAGNGRRTPDAVSVENGILTITGDSHGNTAGMAWNPGQKYGRWEGRVRAPASDPSYNALLLLWPDAEDFPVGGEIDFMEMMDHTRQETHVFLHYGASNSQVSGSVTIDATRWHNWAVEWTPTHVAAFVDGNEWWRTTDTSILPPGPMHLCIQLDWFPSGGSVQESTMHVDWVKQYSLSPQELTEDATADIGNAVREGGADPATIQRRVTDGLPGGGTGGLVPHAVPAPRG</sequence>
<dbReference type="OrthoDB" id="4455781at2"/>
<dbReference type="InterPro" id="IPR013320">
    <property type="entry name" value="ConA-like_dom_sf"/>
</dbReference>
<keyword evidence="5" id="KW-1185">Reference proteome</keyword>
<dbReference type="Proteomes" id="UP000321328">
    <property type="component" value="Unassembled WGS sequence"/>
</dbReference>
<dbReference type="Gene3D" id="2.60.120.200">
    <property type="match status" value="1"/>
</dbReference>
<comment type="caution">
    <text evidence="4">The sequence shown here is derived from an EMBL/GenBank/DDBJ whole genome shotgun (WGS) entry which is preliminary data.</text>
</comment>
<reference evidence="4 5" key="1">
    <citation type="submission" date="2019-07" db="EMBL/GenBank/DDBJ databases">
        <title>Whole genome shotgun sequence of Pseudonocardia asaccharolytica NBRC 16224.</title>
        <authorList>
            <person name="Hosoyama A."/>
            <person name="Uohara A."/>
            <person name="Ohji S."/>
            <person name="Ichikawa N."/>
        </authorList>
    </citation>
    <scope>NUCLEOTIDE SEQUENCE [LARGE SCALE GENOMIC DNA]</scope>
    <source>
        <strain evidence="4 5">NBRC 16224</strain>
    </source>
</reference>
<gene>
    <name evidence="4" type="ORF">PA7_47960</name>
</gene>
<proteinExistence type="inferred from homology"/>
<dbReference type="SUPFAM" id="SSF49899">
    <property type="entry name" value="Concanavalin A-like lectins/glucanases"/>
    <property type="match status" value="1"/>
</dbReference>
<evidence type="ECO:0000256" key="1">
    <source>
        <dbReference type="ARBA" id="ARBA00006865"/>
    </source>
</evidence>
<evidence type="ECO:0000256" key="2">
    <source>
        <dbReference type="SAM" id="MobiDB-lite"/>
    </source>
</evidence>
<dbReference type="STRING" id="1123024.GCA_000423625_04151"/>
<evidence type="ECO:0000259" key="3">
    <source>
        <dbReference type="PROSITE" id="PS51762"/>
    </source>
</evidence>
<dbReference type="InterPro" id="IPR000757">
    <property type="entry name" value="Beta-glucanase-like"/>
</dbReference>
<dbReference type="InterPro" id="IPR050546">
    <property type="entry name" value="Glycosyl_Hydrlase_16"/>
</dbReference>
<feature type="domain" description="GH16" evidence="3">
    <location>
        <begin position="1"/>
        <end position="204"/>
    </location>
</feature>
<protein>
    <recommendedName>
        <fullName evidence="3">GH16 domain-containing protein</fullName>
    </recommendedName>
</protein>
<dbReference type="PANTHER" id="PTHR10963">
    <property type="entry name" value="GLYCOSYL HYDROLASE-RELATED"/>
    <property type="match status" value="1"/>
</dbReference>
<dbReference type="GO" id="GO:0005975">
    <property type="term" value="P:carbohydrate metabolic process"/>
    <property type="evidence" value="ECO:0007669"/>
    <property type="project" value="InterPro"/>
</dbReference>
<feature type="region of interest" description="Disordered" evidence="2">
    <location>
        <begin position="235"/>
        <end position="254"/>
    </location>
</feature>
<dbReference type="PANTHER" id="PTHR10963:SF55">
    <property type="entry name" value="GLYCOSIDE HYDROLASE FAMILY 16 PROTEIN"/>
    <property type="match status" value="1"/>
</dbReference>
<comment type="similarity">
    <text evidence="1">Belongs to the glycosyl hydrolase 16 family.</text>
</comment>
<accession>A0A511D826</accession>